<dbReference type="EMBL" id="BMWP01000037">
    <property type="protein sequence ID" value="GGW48801.1"/>
    <property type="molecule type" value="Genomic_DNA"/>
</dbReference>
<dbReference type="Proteomes" id="UP000634668">
    <property type="component" value="Unassembled WGS sequence"/>
</dbReference>
<name>A0A918J8A5_9FLAO</name>
<reference evidence="1" key="1">
    <citation type="journal article" date="2014" name="Int. J. Syst. Evol. Microbiol.">
        <title>Complete genome sequence of Corynebacterium casei LMG S-19264T (=DSM 44701T), isolated from a smear-ripened cheese.</title>
        <authorList>
            <consortium name="US DOE Joint Genome Institute (JGI-PGF)"/>
            <person name="Walter F."/>
            <person name="Albersmeier A."/>
            <person name="Kalinowski J."/>
            <person name="Ruckert C."/>
        </authorList>
    </citation>
    <scope>NUCLEOTIDE SEQUENCE</scope>
    <source>
        <strain evidence="1">KCTC 12113</strain>
    </source>
</reference>
<sequence>MKNVCLQTQLTILITIPSAGGKALTMTLQQLVGDYSIIGKNQDETDNTYKGILSLSLDENNRIIAKWLINSNQEQNGNGFFKDNILVINFNYLGDDNGIYKGVAVYRCLTKDVLDGFWSEKHGNLLYLGEEQCFRIKPETQLLD</sequence>
<gene>
    <name evidence="1" type="ORF">GCM10007383_36060</name>
</gene>
<reference evidence="1" key="2">
    <citation type="submission" date="2020-09" db="EMBL/GenBank/DDBJ databases">
        <authorList>
            <person name="Sun Q."/>
            <person name="Kim S."/>
        </authorList>
    </citation>
    <scope>NUCLEOTIDE SEQUENCE</scope>
    <source>
        <strain evidence="1">KCTC 12113</strain>
    </source>
</reference>
<dbReference type="AlphaFoldDB" id="A0A918J8A5"/>
<evidence type="ECO:0000313" key="2">
    <source>
        <dbReference type="Proteomes" id="UP000634668"/>
    </source>
</evidence>
<keyword evidence="2" id="KW-1185">Reference proteome</keyword>
<comment type="caution">
    <text evidence="1">The sequence shown here is derived from an EMBL/GenBank/DDBJ whole genome shotgun (WGS) entry which is preliminary data.</text>
</comment>
<evidence type="ECO:0000313" key="1">
    <source>
        <dbReference type="EMBL" id="GGW48801.1"/>
    </source>
</evidence>
<protein>
    <submittedName>
        <fullName evidence="1">Uncharacterized protein</fullName>
    </submittedName>
</protein>
<organism evidence="1 2">
    <name type="scientific">Arenibacter certesii</name>
    <dbReference type="NCBI Taxonomy" id="228955"/>
    <lineage>
        <taxon>Bacteria</taxon>
        <taxon>Pseudomonadati</taxon>
        <taxon>Bacteroidota</taxon>
        <taxon>Flavobacteriia</taxon>
        <taxon>Flavobacteriales</taxon>
        <taxon>Flavobacteriaceae</taxon>
        <taxon>Arenibacter</taxon>
    </lineage>
</organism>
<accession>A0A918J8A5</accession>
<proteinExistence type="predicted"/>